<proteinExistence type="predicted"/>
<dbReference type="RefSeq" id="WP_092756431.1">
    <property type="nucleotide sequence ID" value="NZ_FOCG01000004.1"/>
</dbReference>
<name>A0A1H8E3Y9_9FIRM</name>
<evidence type="ECO:0000313" key="2">
    <source>
        <dbReference type="EMBL" id="SEN14291.1"/>
    </source>
</evidence>
<evidence type="ECO:0000313" key="3">
    <source>
        <dbReference type="Proteomes" id="UP000199158"/>
    </source>
</evidence>
<dbReference type="AlphaFoldDB" id="A0A1H8E3Y9"/>
<dbReference type="EMBL" id="FOCG01000004">
    <property type="protein sequence ID" value="SEN14291.1"/>
    <property type="molecule type" value="Genomic_DNA"/>
</dbReference>
<dbReference type="Proteomes" id="UP000199158">
    <property type="component" value="Unassembled WGS sequence"/>
</dbReference>
<feature type="chain" id="PRO_5038683800" evidence="1">
    <location>
        <begin position="26"/>
        <end position="193"/>
    </location>
</feature>
<sequence>MKKFFCLLLSSVILATLIVPAFAIANTVADLQRELEQLQSSIDNVKTGDAPGFSSFKQRYIAEQEEIDKNITEMMSQIDKQIASSNETFKNNSSIEFTRYFNIKMEEEDAIQKSIDELLLQNENLFGLGSGGNDGSTTHCGKPMKLYAGKYIGKRSCNRTPAERDNKDDVYFYAWECNYCGARAEYINTVCTH</sequence>
<gene>
    <name evidence="2" type="ORF">SAMN05216180_2887</name>
</gene>
<organism evidence="2 3">
    <name type="scientific">Hydrogenoanaerobacterium saccharovorans</name>
    <dbReference type="NCBI Taxonomy" id="474960"/>
    <lineage>
        <taxon>Bacteria</taxon>
        <taxon>Bacillati</taxon>
        <taxon>Bacillota</taxon>
        <taxon>Clostridia</taxon>
        <taxon>Eubacteriales</taxon>
        <taxon>Oscillospiraceae</taxon>
        <taxon>Hydrogenoanaerobacterium</taxon>
    </lineage>
</organism>
<feature type="signal peptide" evidence="1">
    <location>
        <begin position="1"/>
        <end position="25"/>
    </location>
</feature>
<accession>A0A1H8E3Y9</accession>
<reference evidence="2 3" key="1">
    <citation type="submission" date="2016-10" db="EMBL/GenBank/DDBJ databases">
        <authorList>
            <person name="de Groot N.N."/>
        </authorList>
    </citation>
    <scope>NUCLEOTIDE SEQUENCE [LARGE SCALE GENOMIC DNA]</scope>
    <source>
        <strain evidence="2 3">CGMCC 1.5070</strain>
    </source>
</reference>
<keyword evidence="3" id="KW-1185">Reference proteome</keyword>
<keyword evidence="1" id="KW-0732">Signal</keyword>
<protein>
    <submittedName>
        <fullName evidence="2">Uncharacterized protein</fullName>
    </submittedName>
</protein>
<evidence type="ECO:0000256" key="1">
    <source>
        <dbReference type="SAM" id="SignalP"/>
    </source>
</evidence>